<dbReference type="Proteomes" id="UP000000448">
    <property type="component" value="Chromosome"/>
</dbReference>
<keyword evidence="2" id="KW-1185">Reference proteome</keyword>
<dbReference type="HOGENOM" id="CLU_2480119_0_0_7"/>
<dbReference type="AlphaFoldDB" id="B9L8D4"/>
<dbReference type="EMBL" id="CP001279">
    <property type="protein sequence ID" value="ACM92769.1"/>
    <property type="molecule type" value="Genomic_DNA"/>
</dbReference>
<sequence length="87" mass="10636">MKKLLLFLPLFAFSFYYPLDFKFKFIHDCMQNSNLQTHKYDYCECVYDKITDRFTYHYFSYNSASPEVLNFIRKASKECLKQVKNEK</sequence>
<organism evidence="1 2">
    <name type="scientific">Nautilia profundicola (strain ATCC BAA-1463 / DSM 18972 / AmH)</name>
    <dbReference type="NCBI Taxonomy" id="598659"/>
    <lineage>
        <taxon>Bacteria</taxon>
        <taxon>Pseudomonadati</taxon>
        <taxon>Campylobacterota</taxon>
        <taxon>Epsilonproteobacteria</taxon>
        <taxon>Nautiliales</taxon>
        <taxon>Nautiliaceae</taxon>
        <taxon>Nautilia</taxon>
    </lineage>
</organism>
<gene>
    <name evidence="1" type="ordered locus">NAMH_0474</name>
</gene>
<dbReference type="STRING" id="598659.NAMH_0474"/>
<protein>
    <submittedName>
        <fullName evidence="1">Uncharacterized protein</fullName>
    </submittedName>
</protein>
<name>B9L8D4_NAUPA</name>
<evidence type="ECO:0000313" key="2">
    <source>
        <dbReference type="Proteomes" id="UP000000448"/>
    </source>
</evidence>
<dbReference type="KEGG" id="nam:NAMH_0474"/>
<reference evidence="1 2" key="1">
    <citation type="journal article" date="2009" name="PLoS Genet.">
        <title>Adaptations to submarine hydrothermal environments exemplified by the genome of Nautilia profundicola.</title>
        <authorList>
            <person name="Campbell B.J."/>
            <person name="Smith J.L."/>
            <person name="Hanson T.E."/>
            <person name="Klotz M.G."/>
            <person name="Stein L.Y."/>
            <person name="Lee C.K."/>
            <person name="Wu D."/>
            <person name="Robinson J.M."/>
            <person name="Khouri H.M."/>
            <person name="Eisen J.A."/>
            <person name="Cary S.C."/>
        </authorList>
    </citation>
    <scope>NUCLEOTIDE SEQUENCE [LARGE SCALE GENOMIC DNA]</scope>
    <source>
        <strain evidence="2">ATCC BAA-1463 / DSM 18972 / AmH</strain>
    </source>
</reference>
<accession>B9L8D4</accession>
<evidence type="ECO:0000313" key="1">
    <source>
        <dbReference type="EMBL" id="ACM92769.1"/>
    </source>
</evidence>
<proteinExistence type="predicted"/>